<dbReference type="GO" id="GO:0042910">
    <property type="term" value="F:xenobiotic transmembrane transporter activity"/>
    <property type="evidence" value="ECO:0007669"/>
    <property type="project" value="TreeGrafter"/>
</dbReference>
<dbReference type="GO" id="GO:0005886">
    <property type="term" value="C:plasma membrane"/>
    <property type="evidence" value="ECO:0007669"/>
    <property type="project" value="TreeGrafter"/>
</dbReference>
<feature type="transmembrane region" description="Helical" evidence="1">
    <location>
        <begin position="388"/>
        <end position="412"/>
    </location>
</feature>
<dbReference type="Gene3D" id="3.30.70.1440">
    <property type="entry name" value="Multidrug efflux transporter AcrB pore domain"/>
    <property type="match status" value="1"/>
</dbReference>
<dbReference type="EMBL" id="MSLT01000006">
    <property type="protein sequence ID" value="OUD15560.1"/>
    <property type="molecule type" value="Genomic_DNA"/>
</dbReference>
<organism evidence="2 3">
    <name type="scientific">Thioflexithrix psekupsensis</name>
    <dbReference type="NCBI Taxonomy" id="1570016"/>
    <lineage>
        <taxon>Bacteria</taxon>
        <taxon>Pseudomonadati</taxon>
        <taxon>Pseudomonadota</taxon>
        <taxon>Gammaproteobacteria</taxon>
        <taxon>Thiotrichales</taxon>
        <taxon>Thioflexithrix</taxon>
    </lineage>
</organism>
<evidence type="ECO:0000256" key="1">
    <source>
        <dbReference type="SAM" id="Phobius"/>
    </source>
</evidence>
<feature type="transmembrane region" description="Helical" evidence="1">
    <location>
        <begin position="333"/>
        <end position="355"/>
    </location>
</feature>
<feature type="transmembrane region" description="Helical" evidence="1">
    <location>
        <begin position="535"/>
        <end position="560"/>
    </location>
</feature>
<dbReference type="Gene3D" id="3.30.2090.10">
    <property type="entry name" value="Multidrug efflux transporter AcrB TolC docking domain, DN and DC subdomains"/>
    <property type="match status" value="2"/>
</dbReference>
<dbReference type="SUPFAM" id="SSF82866">
    <property type="entry name" value="Multidrug efflux transporter AcrB transmembrane domain"/>
    <property type="match status" value="2"/>
</dbReference>
<dbReference type="PANTHER" id="PTHR32063">
    <property type="match status" value="1"/>
</dbReference>
<dbReference type="Pfam" id="PF00873">
    <property type="entry name" value="ACR_tran"/>
    <property type="match status" value="1"/>
</dbReference>
<dbReference type="Gene3D" id="3.30.70.1320">
    <property type="entry name" value="Multidrug efflux transporter AcrB pore domain like"/>
    <property type="match status" value="1"/>
</dbReference>
<name>A0A251XBU7_9GAMM</name>
<comment type="caution">
    <text evidence="2">The sequence shown here is derived from an EMBL/GenBank/DDBJ whole genome shotgun (WGS) entry which is preliminary data.</text>
</comment>
<feature type="transmembrane region" description="Helical" evidence="1">
    <location>
        <begin position="985"/>
        <end position="1006"/>
    </location>
</feature>
<sequence>MKSLIKFSLKQVVFYNLIFVLLIVAGAFALLAIPVERYPSVKFGEVIIQTFYPGASPSDVEILVTQKLEDALKKVQDIEFIQSVSSRGFSSIHLKFLDDHDYDHLYNEVRFKILGMLNELPDSIDPPNIVSITIDDFVPVIAVNLMGQRSNRALALMADQLKIQLEQIQGVQRVEYKGEQVREFHLLLNPEKMRALGVTFQQVAHALRANNIAIPAGQFSDNSGQFTVVVDEKFNNREQVLATILRQDADGSFVRVNDVMEQAQLDYRDPLVTTSVNGENSLTLQVIKSEQGNALNIVKAVKKQLEEFRPVLEAEQVNVIYTQDSTVKIKDHLFTLGSNMLSGIILVSIIIWYFMGFRNAGLITIGIPFAFTVTIGIMYMTGNSLNEISLFAFVLVTGIVVDDAIVVVENIYRHVEQGGESIAQAIINGTSEVALPVIAATSTTVAAFLPMLIMTGSTGEFFAQIPMTISYAIVASLIECLFILPIHYLDFGPRMTNDHHKEIVIVEKDHLPIRILRHLSTHLLRIVLRFRFSSLVVILIAFVAALAMMISSVIGVYPFVKIQFFPDDYSVYFVDVEAPSNTPIHITDQKVREIAQFILKDGSGMVDSVEGLAGFKIDEDYRESFSSHLGTLIVTLPAKADQIFADFPVNDPLKHLDDIRNRLKAQFEMDNYQIRVRPQKDGPPTGKDVNIRVVGSHHEAIYAFAQRLEEFLRTDPEISPYLVDLANDRGQAQRVLQFKVKADRAQEYGLDNSTVASVAASVLDGYYVGKYRATDEEIDFKLGIASHYLNSPVDALNIPVLEHSSGAIRLMELVDLETRQESAFINRYKGERAVTVLANIRPGAPISTPVVVNRVKQFYAQYQDQYPGTALTFGGAHEATQRSYLSLTYAFALAILIMYMILATQFQSYVQPLIILSSVVFALIGVIFGSVITQSLFTVNSFIAIVGLTGVVVNNSIIMIDFMNRNYQEGSSRNEAITHAIHVRLRPILLTTLTTTLGLLPMALGIPSYSLVWGAMASTFVTGLSVATVLTLFLVPVQWDLLQEAKERWGHAHAHAK</sequence>
<dbReference type="AlphaFoldDB" id="A0A251XBU7"/>
<keyword evidence="1" id="KW-0472">Membrane</keyword>
<feature type="transmembrane region" description="Helical" evidence="1">
    <location>
        <begin position="914"/>
        <end position="936"/>
    </location>
</feature>
<reference evidence="2 3" key="1">
    <citation type="submission" date="2016-12" db="EMBL/GenBank/DDBJ databases">
        <title>Thioflexothrix psekupsii D3 genome sequencing and assembly.</title>
        <authorList>
            <person name="Fomenkov A."/>
            <person name="Vincze T."/>
            <person name="Grabovich M."/>
            <person name="Anton B.P."/>
            <person name="Dubinina G."/>
            <person name="Orlova M."/>
            <person name="Belousova E."/>
            <person name="Roberts R.J."/>
        </authorList>
    </citation>
    <scope>NUCLEOTIDE SEQUENCE [LARGE SCALE GENOMIC DNA]</scope>
    <source>
        <strain evidence="2">D3</strain>
    </source>
</reference>
<keyword evidence="3" id="KW-1185">Reference proteome</keyword>
<keyword evidence="1" id="KW-1133">Transmembrane helix</keyword>
<protein>
    <submittedName>
        <fullName evidence="2">Acriflavin resistance protein</fullName>
    </submittedName>
</protein>
<dbReference type="SUPFAM" id="SSF82714">
    <property type="entry name" value="Multidrug efflux transporter AcrB TolC docking domain, DN and DC subdomains"/>
    <property type="match status" value="2"/>
</dbReference>
<evidence type="ECO:0000313" key="3">
    <source>
        <dbReference type="Proteomes" id="UP000194798"/>
    </source>
</evidence>
<evidence type="ECO:0000313" key="2">
    <source>
        <dbReference type="EMBL" id="OUD15560.1"/>
    </source>
</evidence>
<dbReference type="RefSeq" id="WP_086487157.1">
    <property type="nucleotide sequence ID" value="NZ_MSLT01000006.1"/>
</dbReference>
<gene>
    <name evidence="2" type="ORF">TPSD3_03300</name>
</gene>
<feature type="transmembrane region" description="Helical" evidence="1">
    <location>
        <begin position="942"/>
        <end position="964"/>
    </location>
</feature>
<dbReference type="InterPro" id="IPR027463">
    <property type="entry name" value="AcrB_DN_DC_subdom"/>
</dbReference>
<keyword evidence="1" id="KW-0812">Transmembrane</keyword>
<dbReference type="PANTHER" id="PTHR32063:SF33">
    <property type="entry name" value="RND SUPERFAMILY EFFLUX PUMP PERMEASE COMPONENT"/>
    <property type="match status" value="1"/>
</dbReference>
<feature type="transmembrane region" description="Helical" evidence="1">
    <location>
        <begin position="1012"/>
        <end position="1035"/>
    </location>
</feature>
<feature type="transmembrane region" description="Helical" evidence="1">
    <location>
        <begin position="465"/>
        <end position="486"/>
    </location>
</feature>
<dbReference type="PRINTS" id="PR00702">
    <property type="entry name" value="ACRIFLAVINRP"/>
</dbReference>
<dbReference type="Gene3D" id="3.30.70.1430">
    <property type="entry name" value="Multidrug efflux transporter AcrB pore domain"/>
    <property type="match status" value="2"/>
</dbReference>
<feature type="transmembrane region" description="Helical" evidence="1">
    <location>
        <begin position="433"/>
        <end position="453"/>
    </location>
</feature>
<feature type="transmembrane region" description="Helical" evidence="1">
    <location>
        <begin position="884"/>
        <end position="902"/>
    </location>
</feature>
<proteinExistence type="predicted"/>
<feature type="transmembrane region" description="Helical" evidence="1">
    <location>
        <begin position="362"/>
        <end position="382"/>
    </location>
</feature>
<dbReference type="Proteomes" id="UP000194798">
    <property type="component" value="Unassembled WGS sequence"/>
</dbReference>
<dbReference type="OrthoDB" id="5287122at2"/>
<dbReference type="Gene3D" id="1.20.1640.10">
    <property type="entry name" value="Multidrug efflux transporter AcrB transmembrane domain"/>
    <property type="match status" value="2"/>
</dbReference>
<dbReference type="InterPro" id="IPR001036">
    <property type="entry name" value="Acrflvin-R"/>
</dbReference>
<dbReference type="SUPFAM" id="SSF82693">
    <property type="entry name" value="Multidrug efflux transporter AcrB pore domain, PN1, PN2, PC1 and PC2 subdomains"/>
    <property type="match status" value="2"/>
</dbReference>
<feature type="transmembrane region" description="Helical" evidence="1">
    <location>
        <begin position="12"/>
        <end position="33"/>
    </location>
</feature>
<accession>A0A251XBU7</accession>